<evidence type="ECO:0000313" key="2">
    <source>
        <dbReference type="Proteomes" id="UP000793456"/>
    </source>
</evidence>
<accession>A0ACD3RRB6</accession>
<keyword evidence="2" id="KW-1185">Reference proteome</keyword>
<evidence type="ECO:0000313" key="1">
    <source>
        <dbReference type="EMBL" id="TMS21244.1"/>
    </source>
</evidence>
<dbReference type="Proteomes" id="UP000793456">
    <property type="component" value="Chromosome III"/>
</dbReference>
<reference evidence="1" key="1">
    <citation type="submission" date="2018-11" db="EMBL/GenBank/DDBJ databases">
        <title>The sequence and de novo assembly of Larimichthys crocea genome using PacBio and Hi-C technologies.</title>
        <authorList>
            <person name="Xu P."/>
            <person name="Chen B."/>
            <person name="Zhou Z."/>
            <person name="Ke Q."/>
            <person name="Wu Y."/>
            <person name="Bai H."/>
            <person name="Pu F."/>
        </authorList>
    </citation>
    <scope>NUCLEOTIDE SEQUENCE</scope>
    <source>
        <tissue evidence="1">Muscle</tissue>
    </source>
</reference>
<protein>
    <submittedName>
        <fullName evidence="1">Uncharacterized protein</fullName>
    </submittedName>
</protein>
<proteinExistence type="predicted"/>
<sequence>MENHITQISREDLDDLRDAFNKIDIDNSGYVSDFELQELFREASFSLPGYKVRQIMETFIAGDTNKDEKISFEEFVGVSSD</sequence>
<comment type="caution">
    <text evidence="1">The sequence shown here is derived from an EMBL/GenBank/DDBJ whole genome shotgun (WGS) entry which is preliminary data.</text>
</comment>
<name>A0ACD3RRB6_LARCR</name>
<dbReference type="EMBL" id="CM011676">
    <property type="protein sequence ID" value="TMS21244.1"/>
    <property type="molecule type" value="Genomic_DNA"/>
</dbReference>
<gene>
    <name evidence="1" type="ORF">E3U43_015217</name>
</gene>
<organism evidence="1 2">
    <name type="scientific">Larimichthys crocea</name>
    <name type="common">Large yellow croaker</name>
    <name type="synonym">Pseudosciaena crocea</name>
    <dbReference type="NCBI Taxonomy" id="215358"/>
    <lineage>
        <taxon>Eukaryota</taxon>
        <taxon>Metazoa</taxon>
        <taxon>Chordata</taxon>
        <taxon>Craniata</taxon>
        <taxon>Vertebrata</taxon>
        <taxon>Euteleostomi</taxon>
        <taxon>Actinopterygii</taxon>
        <taxon>Neopterygii</taxon>
        <taxon>Teleostei</taxon>
        <taxon>Neoteleostei</taxon>
        <taxon>Acanthomorphata</taxon>
        <taxon>Eupercaria</taxon>
        <taxon>Sciaenidae</taxon>
        <taxon>Larimichthys</taxon>
    </lineage>
</organism>